<dbReference type="GO" id="GO:0004334">
    <property type="term" value="F:fumarylacetoacetase activity"/>
    <property type="evidence" value="ECO:0007669"/>
    <property type="project" value="UniProtKB-UniRule"/>
</dbReference>
<feature type="active site" description="Proton acceptor" evidence="10">
    <location>
        <position position="144"/>
    </location>
</feature>
<evidence type="ECO:0000256" key="11">
    <source>
        <dbReference type="PIRSR" id="PIRSR605959-2"/>
    </source>
</evidence>
<evidence type="ECO:0000259" key="14">
    <source>
        <dbReference type="Pfam" id="PF01557"/>
    </source>
</evidence>
<evidence type="ECO:0000256" key="12">
    <source>
        <dbReference type="PIRSR" id="PIRSR605959-3"/>
    </source>
</evidence>
<evidence type="ECO:0000256" key="6">
    <source>
        <dbReference type="ARBA" id="ARBA00022837"/>
    </source>
</evidence>
<evidence type="ECO:0000313" key="17">
    <source>
        <dbReference type="Proteomes" id="UP000826661"/>
    </source>
</evidence>
<sequence>MPTTESWLLIDPASHFSLANIPFGIISTPTDSTPRPAVAIGNYALDLHLFAREGGFALLSPFESHAQSVFNARTLNAFAALGRSVHKEVRKYLQEIFCRETPYPSVLKTNEELKKKALIPLKDVQNHLPLEIGDYTDFFAGKNHAYNIGVLFRGKNNALQPNYVHLPVAYHGRASSVVVSGTALRRPSGQILFDTKTNPAAPKFSPCMKLDIELELGMFICKGNDLGSPIDVNSAEQNIFGYVLMNDWSARDIQMFEYIPLGPFNAKNFGTTISPWVVLADTLAPFATHGIKNDTTLQKYLQEERTDSALDINLQVDITTSKGYTTTITRTNAKNLVWSWPQMIAHHSISGCSLRTGDLFGSGTISGTEPKSQGSLLEQIQGGTVPMKLEGDEERKFLEDGDTITIKGWSGEEGSLVGFGECSGTILPAVRFD</sequence>
<evidence type="ECO:0000256" key="8">
    <source>
        <dbReference type="ARBA" id="ARBA00022878"/>
    </source>
</evidence>
<keyword evidence="5 13" id="KW-0378">Hydrolase</keyword>
<keyword evidence="6 12" id="KW-0106">Calcium</keyword>
<keyword evidence="9 13" id="KW-0585">Phenylalanine catabolism</keyword>
<comment type="similarity">
    <text evidence="2 13">Belongs to the FAH family.</text>
</comment>
<dbReference type="Gene3D" id="3.90.850.10">
    <property type="entry name" value="Fumarylacetoacetase-like, C-terminal domain"/>
    <property type="match status" value="1"/>
</dbReference>
<evidence type="ECO:0000256" key="5">
    <source>
        <dbReference type="ARBA" id="ARBA00022801"/>
    </source>
</evidence>
<evidence type="ECO:0000256" key="10">
    <source>
        <dbReference type="PIRSR" id="PIRSR605959-1"/>
    </source>
</evidence>
<feature type="binding site" evidence="11">
    <location>
        <position position="258"/>
    </location>
    <ligand>
        <name>substrate</name>
    </ligand>
</feature>
<proteinExistence type="inferred from homology"/>
<feature type="binding site" evidence="12">
    <location>
        <position position="267"/>
    </location>
    <ligand>
        <name>Mg(2+)</name>
        <dbReference type="ChEBI" id="CHEBI:18420"/>
    </ligand>
</feature>
<dbReference type="InterPro" id="IPR005959">
    <property type="entry name" value="Fumarylacetoacetase"/>
</dbReference>
<feature type="binding site" evidence="12">
    <location>
        <position position="247"/>
    </location>
    <ligand>
        <name>Ca(2+)</name>
        <dbReference type="ChEBI" id="CHEBI:29108"/>
    </ligand>
</feature>
<accession>A0A8G0L925</accession>
<evidence type="ECO:0000256" key="13">
    <source>
        <dbReference type="RuleBase" id="RU366008"/>
    </source>
</evidence>
<dbReference type="InterPro" id="IPR036663">
    <property type="entry name" value="Fumarylacetoacetase_C_sf"/>
</dbReference>
<feature type="binding site" evidence="12">
    <location>
        <position position="137"/>
    </location>
    <ligand>
        <name>Ca(2+)</name>
        <dbReference type="ChEBI" id="CHEBI:29108"/>
    </ligand>
</feature>
<evidence type="ECO:0000256" key="7">
    <source>
        <dbReference type="ARBA" id="ARBA00022842"/>
    </source>
</evidence>
<evidence type="ECO:0000256" key="4">
    <source>
        <dbReference type="ARBA" id="ARBA00022723"/>
    </source>
</evidence>
<keyword evidence="8 13" id="KW-0828">Tyrosine catabolism</keyword>
<dbReference type="Proteomes" id="UP000826661">
    <property type="component" value="Chromosome III"/>
</dbReference>
<feature type="binding site" evidence="11">
    <location>
        <position position="364"/>
    </location>
    <ligand>
        <name>substrate</name>
    </ligand>
</feature>
<dbReference type="GO" id="GO:1902000">
    <property type="term" value="P:homogentisate catabolic process"/>
    <property type="evidence" value="ECO:0007669"/>
    <property type="project" value="TreeGrafter"/>
</dbReference>
<dbReference type="GO" id="GO:0006572">
    <property type="term" value="P:L-tyrosine catabolic process"/>
    <property type="evidence" value="ECO:0007669"/>
    <property type="project" value="UniProtKB-UniRule"/>
</dbReference>
<protein>
    <recommendedName>
        <fullName evidence="3 13">Fumarylacetoacetase</fullName>
        <ecNumber evidence="3 13">3.7.1.2</ecNumber>
    </recommendedName>
    <alternativeName>
        <fullName evidence="13">Fumarylacetoacetate hydrolase</fullName>
    </alternativeName>
</protein>
<dbReference type="PANTHER" id="PTHR43069">
    <property type="entry name" value="FUMARYLACETOACETASE"/>
    <property type="match status" value="1"/>
</dbReference>
<feature type="binding site" evidence="12">
    <location>
        <position position="213"/>
    </location>
    <ligand>
        <name>Ca(2+)</name>
        <dbReference type="ChEBI" id="CHEBI:29108"/>
    </ligand>
</feature>
<dbReference type="Gene3D" id="2.30.30.230">
    <property type="entry name" value="Fumarylacetoacetase, N-terminal domain"/>
    <property type="match status" value="1"/>
</dbReference>
<organism evidence="16 17">
    <name type="scientific">Trichoderma simmonsii</name>
    <dbReference type="NCBI Taxonomy" id="1491479"/>
    <lineage>
        <taxon>Eukaryota</taxon>
        <taxon>Fungi</taxon>
        <taxon>Dikarya</taxon>
        <taxon>Ascomycota</taxon>
        <taxon>Pezizomycotina</taxon>
        <taxon>Sordariomycetes</taxon>
        <taxon>Hypocreomycetidae</taxon>
        <taxon>Hypocreales</taxon>
        <taxon>Hypocreaceae</taxon>
        <taxon>Trichoderma</taxon>
    </lineage>
</organism>
<reference evidence="16 17" key="1">
    <citation type="journal article" date="2021" name="BMC Genomics">
        <title>Telomere-to-telomere genome assembly of asparaginase-producing Trichoderma simmonsii.</title>
        <authorList>
            <person name="Chung D."/>
            <person name="Kwon Y.M."/>
            <person name="Yang Y."/>
        </authorList>
    </citation>
    <scope>NUCLEOTIDE SEQUENCE [LARGE SCALE GENOMIC DNA]</scope>
    <source>
        <strain evidence="16 17">GH-Sj1</strain>
    </source>
</reference>
<feature type="binding site" evidence="12">
    <location>
        <position position="247"/>
    </location>
    <ligand>
        <name>Mg(2+)</name>
        <dbReference type="ChEBI" id="CHEBI:18420"/>
    </ligand>
</feature>
<feature type="binding site" evidence="11">
    <location>
        <position position="139"/>
    </location>
    <ligand>
        <name>substrate</name>
    </ligand>
</feature>
<feature type="binding site" evidence="11">
    <location>
        <position position="254"/>
    </location>
    <ligand>
        <name>substrate</name>
    </ligand>
</feature>
<feature type="domain" description="Fumarylacetoacetase-like C-terminal" evidence="14">
    <location>
        <begin position="159"/>
        <end position="422"/>
    </location>
</feature>
<dbReference type="GO" id="GO:0006559">
    <property type="term" value="P:L-phenylalanine catabolic process"/>
    <property type="evidence" value="ECO:0007669"/>
    <property type="project" value="UniProtKB-UniRule"/>
</dbReference>
<feature type="binding site" evidence="12">
    <location>
        <position position="271"/>
    </location>
    <ligand>
        <name>Mg(2+)</name>
        <dbReference type="ChEBI" id="CHEBI:18420"/>
    </ligand>
</feature>
<dbReference type="InterPro" id="IPR015377">
    <property type="entry name" value="Fumarylacetoacetase_N"/>
</dbReference>
<dbReference type="SUPFAM" id="SSF56529">
    <property type="entry name" value="FAH"/>
    <property type="match status" value="1"/>
</dbReference>
<evidence type="ECO:0000256" key="2">
    <source>
        <dbReference type="ARBA" id="ARBA00010211"/>
    </source>
</evidence>
<dbReference type="AlphaFoldDB" id="A0A8G0L925"/>
<dbReference type="Pfam" id="PF01557">
    <property type="entry name" value="FAA_hydrolase"/>
    <property type="match status" value="1"/>
</dbReference>
<comment type="cofactor">
    <cofactor evidence="13">
        <name>Mg(2+)</name>
        <dbReference type="ChEBI" id="CHEBI:18420"/>
    </cofactor>
    <cofactor evidence="13">
        <name>Ca(2+)</name>
        <dbReference type="ChEBI" id="CHEBI:29108"/>
    </cofactor>
</comment>
<name>A0A8G0L925_9HYPO</name>
<feature type="binding site" evidence="12">
    <location>
        <position position="215"/>
    </location>
    <ligand>
        <name>Ca(2+)</name>
        <dbReference type="ChEBI" id="CHEBI:29108"/>
    </ligand>
</feature>
<comment type="catalytic activity">
    <reaction evidence="13">
        <text>4-fumarylacetoacetate + H2O = acetoacetate + fumarate + H(+)</text>
        <dbReference type="Rhea" id="RHEA:10244"/>
        <dbReference type="ChEBI" id="CHEBI:13705"/>
        <dbReference type="ChEBI" id="CHEBI:15377"/>
        <dbReference type="ChEBI" id="CHEBI:15378"/>
        <dbReference type="ChEBI" id="CHEBI:18034"/>
        <dbReference type="ChEBI" id="CHEBI:29806"/>
        <dbReference type="EC" id="3.7.1.2"/>
    </reaction>
</comment>
<feature type="domain" description="Fumarylacetoacetase N-terminal" evidence="15">
    <location>
        <begin position="19"/>
        <end position="129"/>
    </location>
</feature>
<evidence type="ECO:0000256" key="1">
    <source>
        <dbReference type="ARBA" id="ARBA00004782"/>
    </source>
</evidence>
<evidence type="ECO:0000256" key="9">
    <source>
        <dbReference type="ARBA" id="ARBA00023232"/>
    </source>
</evidence>
<evidence type="ECO:0000313" key="16">
    <source>
        <dbReference type="EMBL" id="QYS97886.1"/>
    </source>
</evidence>
<comment type="pathway">
    <text evidence="1 13">Amino-acid degradation; L-phenylalanine degradation; acetoacetate and fumarate from L-phenylalanine: step 6/6.</text>
</comment>
<dbReference type="SUPFAM" id="SSF63433">
    <property type="entry name" value="Fumarylacetoacetate hydrolase, FAH, N-terminal domain"/>
    <property type="match status" value="1"/>
</dbReference>
<dbReference type="GO" id="GO:0046872">
    <property type="term" value="F:metal ion binding"/>
    <property type="evidence" value="ECO:0007669"/>
    <property type="project" value="UniProtKB-UniRule"/>
</dbReference>
<dbReference type="EC" id="3.7.1.2" evidence="3 13"/>
<dbReference type="UniPathway" id="UPA00139">
    <property type="reaction ID" value="UER00341"/>
</dbReference>
<dbReference type="InterPro" id="IPR011234">
    <property type="entry name" value="Fumarylacetoacetase-like_C"/>
</dbReference>
<keyword evidence="4 12" id="KW-0479">Metal-binding</keyword>
<feature type="binding site" evidence="11">
    <location>
        <position position="153"/>
    </location>
    <ligand>
        <name>substrate</name>
    </ligand>
</feature>
<dbReference type="NCBIfam" id="TIGR01266">
    <property type="entry name" value="fum_ac_acetase"/>
    <property type="match status" value="1"/>
</dbReference>
<keyword evidence="17" id="KW-1185">Reference proteome</keyword>
<evidence type="ECO:0000259" key="15">
    <source>
        <dbReference type="Pfam" id="PF09298"/>
    </source>
</evidence>
<keyword evidence="7 12" id="KW-0460">Magnesium</keyword>
<dbReference type="Pfam" id="PF09298">
    <property type="entry name" value="FAA_hydrolase_N"/>
    <property type="match status" value="1"/>
</dbReference>
<dbReference type="PANTHER" id="PTHR43069:SF2">
    <property type="entry name" value="FUMARYLACETOACETASE"/>
    <property type="match status" value="1"/>
</dbReference>
<dbReference type="FunFam" id="3.90.850.10:FF:000009">
    <property type="entry name" value="Fumarylacetoacetase"/>
    <property type="match status" value="1"/>
</dbReference>
<dbReference type="InterPro" id="IPR036462">
    <property type="entry name" value="Fumarylacetoacetase_N_sf"/>
</dbReference>
<evidence type="ECO:0000256" key="3">
    <source>
        <dbReference type="ARBA" id="ARBA00012094"/>
    </source>
</evidence>
<gene>
    <name evidence="16" type="ORF">H0G86_005090</name>
</gene>
<dbReference type="EMBL" id="CP075866">
    <property type="protein sequence ID" value="QYS97886.1"/>
    <property type="molecule type" value="Genomic_DNA"/>
</dbReference>